<reference evidence="3" key="1">
    <citation type="journal article" date="2016" name="Nat. Commun.">
        <title>The Gonium pectorale genome demonstrates co-option of cell cycle regulation during the evolution of multicellularity.</title>
        <authorList>
            <person name="Hanschen E.R."/>
            <person name="Marriage T.N."/>
            <person name="Ferris P.J."/>
            <person name="Hamaji T."/>
            <person name="Toyoda A."/>
            <person name="Fujiyama A."/>
            <person name="Neme R."/>
            <person name="Noguchi H."/>
            <person name="Minakuchi Y."/>
            <person name="Suzuki M."/>
            <person name="Kawai-Toyooka H."/>
            <person name="Smith D.R."/>
            <person name="Sparks H."/>
            <person name="Anderson J."/>
            <person name="Bakaric R."/>
            <person name="Luria V."/>
            <person name="Karger A."/>
            <person name="Kirschner M.W."/>
            <person name="Durand P.M."/>
            <person name="Michod R.E."/>
            <person name="Nozaki H."/>
            <person name="Olson B.J."/>
        </authorList>
    </citation>
    <scope>NUCLEOTIDE SEQUENCE [LARGE SCALE GENOMIC DNA]</scope>
    <source>
        <strain evidence="3">NIES-2863</strain>
    </source>
</reference>
<name>A0A150G4G2_GONPE</name>
<protein>
    <submittedName>
        <fullName evidence="2">Uncharacterized protein</fullName>
    </submittedName>
</protein>
<dbReference type="Proteomes" id="UP000075714">
    <property type="component" value="Unassembled WGS sequence"/>
</dbReference>
<comment type="caution">
    <text evidence="2">The sequence shown here is derived from an EMBL/GenBank/DDBJ whole genome shotgun (WGS) entry which is preliminary data.</text>
</comment>
<accession>A0A150G4G2</accession>
<proteinExistence type="predicted"/>
<evidence type="ECO:0000313" key="3">
    <source>
        <dbReference type="Proteomes" id="UP000075714"/>
    </source>
</evidence>
<evidence type="ECO:0000256" key="1">
    <source>
        <dbReference type="SAM" id="Phobius"/>
    </source>
</evidence>
<feature type="transmembrane region" description="Helical" evidence="1">
    <location>
        <begin position="319"/>
        <end position="341"/>
    </location>
</feature>
<keyword evidence="3" id="KW-1185">Reference proteome</keyword>
<keyword evidence="1" id="KW-1133">Transmembrane helix</keyword>
<gene>
    <name evidence="2" type="ORF">GPECTOR_63g76</name>
</gene>
<dbReference type="OrthoDB" id="541550at2759"/>
<keyword evidence="1" id="KW-0472">Membrane</keyword>
<dbReference type="AlphaFoldDB" id="A0A150G4G2"/>
<dbReference type="EMBL" id="LSYV01000064">
    <property type="protein sequence ID" value="KXZ44752.1"/>
    <property type="molecule type" value="Genomic_DNA"/>
</dbReference>
<evidence type="ECO:0000313" key="2">
    <source>
        <dbReference type="EMBL" id="KXZ44752.1"/>
    </source>
</evidence>
<organism evidence="2 3">
    <name type="scientific">Gonium pectorale</name>
    <name type="common">Green alga</name>
    <dbReference type="NCBI Taxonomy" id="33097"/>
    <lineage>
        <taxon>Eukaryota</taxon>
        <taxon>Viridiplantae</taxon>
        <taxon>Chlorophyta</taxon>
        <taxon>core chlorophytes</taxon>
        <taxon>Chlorophyceae</taxon>
        <taxon>CS clade</taxon>
        <taxon>Chlamydomonadales</taxon>
        <taxon>Volvocaceae</taxon>
        <taxon>Gonium</taxon>
    </lineage>
</organism>
<keyword evidence="1" id="KW-0812">Transmembrane</keyword>
<sequence length="402" mass="40090">MRPARASASGGLVRNISSGAEYAAAFNDPSVSTVLVTADLALSADDWDPYPSPVVLTRNVTLLGAYDEPTRWPVVDMAYVRAKMQLAPGVVFNASRLVMKRGRVGASFQATGLDIIVGVGGTGGASGANGTGGGGGRGPAGLLVSWRTAVVAGGCLPLAMLTASVSTWRRPPALPGVQTTREALPQSPGCANSTAAHPMARCWPRVGGLDDLASYGVEVSEYGKPVTTDYLVWLVQSYMLCSWVMPDECAAQYGPVGCYSRMAPLMEAAEGGDDAAAPPQLPAAASAPPPLLVDGAAALGGGGGGGGGGGSRAALLGGVLGGVLGGAAVLALLAAFAVAAARRRRRLEEQQQQVEAGAKAGGAAAAAAVAAIAGHAELFGCGDPTGRSEGGRRAELILGGTA</sequence>